<dbReference type="GO" id="GO:0005829">
    <property type="term" value="C:cytosol"/>
    <property type="evidence" value="ECO:0007669"/>
    <property type="project" value="TreeGrafter"/>
</dbReference>
<reference evidence="11" key="1">
    <citation type="journal article" date="2014" name="Int. J. Syst. Evol. Microbiol.">
        <title>Complete genome sequence of Corynebacterium casei LMG S-19264T (=DSM 44701T), isolated from a smear-ripened cheese.</title>
        <authorList>
            <consortium name="US DOE Joint Genome Institute (JGI-PGF)"/>
            <person name="Walter F."/>
            <person name="Albersmeier A."/>
            <person name="Kalinowski J."/>
            <person name="Ruckert C."/>
        </authorList>
    </citation>
    <scope>NUCLEOTIDE SEQUENCE</scope>
    <source>
        <strain evidence="11">NBRC 110023</strain>
    </source>
</reference>
<dbReference type="NCBIfam" id="TIGR01434">
    <property type="entry name" value="glu_cys_ligase"/>
    <property type="match status" value="1"/>
</dbReference>
<protein>
    <recommendedName>
        <fullName evidence="8">Glutamate--cysteine ligase</fullName>
        <ecNumber evidence="8">6.3.2.2</ecNumber>
    </recommendedName>
    <alternativeName>
        <fullName evidence="8">Gamma-ECS</fullName>
        <shortName evidence="8">GCS</shortName>
    </alternativeName>
    <alternativeName>
        <fullName evidence="8">Gamma-glutamylcysteine synthetase</fullName>
    </alternativeName>
</protein>
<evidence type="ECO:0000256" key="2">
    <source>
        <dbReference type="ARBA" id="ARBA00008772"/>
    </source>
</evidence>
<name>A0AA37SVR2_9ALTE</name>
<evidence type="ECO:0000256" key="8">
    <source>
        <dbReference type="HAMAP-Rule" id="MF_00578"/>
    </source>
</evidence>
<reference evidence="11" key="2">
    <citation type="submission" date="2023-01" db="EMBL/GenBank/DDBJ databases">
        <title>Draft genome sequence of Agaribacter marinus strain NBRC 110023.</title>
        <authorList>
            <person name="Sun Q."/>
            <person name="Mori K."/>
        </authorList>
    </citation>
    <scope>NUCLEOTIDE SEQUENCE</scope>
    <source>
        <strain evidence="11">NBRC 110023</strain>
    </source>
</reference>
<dbReference type="Pfam" id="PF04262">
    <property type="entry name" value="Glu_cys_ligase"/>
    <property type="match status" value="1"/>
</dbReference>
<gene>
    <name evidence="8 11" type="primary">gshA</name>
    <name evidence="11" type="ORF">GCM10007852_15190</name>
</gene>
<dbReference type="Proteomes" id="UP001156601">
    <property type="component" value="Unassembled WGS sequence"/>
</dbReference>
<comment type="similarity">
    <text evidence="2 8">Belongs to the glutamate--cysteine ligase type 1 family. Type 1 subfamily.</text>
</comment>
<dbReference type="GO" id="GO:0006750">
    <property type="term" value="P:glutathione biosynthetic process"/>
    <property type="evidence" value="ECO:0007669"/>
    <property type="project" value="UniProtKB-UniRule"/>
</dbReference>
<evidence type="ECO:0000256" key="6">
    <source>
        <dbReference type="ARBA" id="ARBA00022840"/>
    </source>
</evidence>
<dbReference type="Gene3D" id="3.30.590.20">
    <property type="match status" value="1"/>
</dbReference>
<evidence type="ECO:0000259" key="10">
    <source>
        <dbReference type="Pfam" id="PF04262"/>
    </source>
</evidence>
<dbReference type="InterPro" id="IPR007370">
    <property type="entry name" value="Glu_cys_ligase"/>
</dbReference>
<dbReference type="InterPro" id="IPR014746">
    <property type="entry name" value="Gln_synth/guanido_kin_cat_dom"/>
</dbReference>
<keyword evidence="12" id="KW-1185">Reference proteome</keyword>
<dbReference type="PANTHER" id="PTHR38761:SF1">
    <property type="entry name" value="GLUTAMATE--CYSTEINE LIGASE"/>
    <property type="match status" value="1"/>
</dbReference>
<comment type="catalytic activity">
    <reaction evidence="7 8 9">
        <text>L-cysteine + L-glutamate + ATP = gamma-L-glutamyl-L-cysteine + ADP + phosphate + H(+)</text>
        <dbReference type="Rhea" id="RHEA:13285"/>
        <dbReference type="ChEBI" id="CHEBI:15378"/>
        <dbReference type="ChEBI" id="CHEBI:29985"/>
        <dbReference type="ChEBI" id="CHEBI:30616"/>
        <dbReference type="ChEBI" id="CHEBI:35235"/>
        <dbReference type="ChEBI" id="CHEBI:43474"/>
        <dbReference type="ChEBI" id="CHEBI:58173"/>
        <dbReference type="ChEBI" id="CHEBI:456216"/>
        <dbReference type="EC" id="6.3.2.2"/>
    </reaction>
</comment>
<evidence type="ECO:0000313" key="12">
    <source>
        <dbReference type="Proteomes" id="UP001156601"/>
    </source>
</evidence>
<dbReference type="GO" id="GO:0005524">
    <property type="term" value="F:ATP binding"/>
    <property type="evidence" value="ECO:0007669"/>
    <property type="project" value="UniProtKB-KW"/>
</dbReference>
<keyword evidence="5 8" id="KW-0547">Nucleotide-binding</keyword>
<comment type="pathway">
    <text evidence="1 8 9">Sulfur metabolism; glutathione biosynthesis; glutathione from L-cysteine and L-glutamate: step 1/2.</text>
</comment>
<evidence type="ECO:0000256" key="3">
    <source>
        <dbReference type="ARBA" id="ARBA00022598"/>
    </source>
</evidence>
<dbReference type="GO" id="GO:0004357">
    <property type="term" value="F:glutamate-cysteine ligase activity"/>
    <property type="evidence" value="ECO:0007669"/>
    <property type="project" value="UniProtKB-UniRule"/>
</dbReference>
<proteinExistence type="inferred from homology"/>
<evidence type="ECO:0000256" key="5">
    <source>
        <dbReference type="ARBA" id="ARBA00022741"/>
    </source>
</evidence>
<keyword evidence="6 8" id="KW-0067">ATP-binding</keyword>
<dbReference type="AlphaFoldDB" id="A0AA37SVR2"/>
<keyword evidence="4 8" id="KW-0317">Glutathione biosynthesis</keyword>
<evidence type="ECO:0000256" key="4">
    <source>
        <dbReference type="ARBA" id="ARBA00022684"/>
    </source>
</evidence>
<feature type="domain" description="Glutamate--cysteine ligase" evidence="10">
    <location>
        <begin position="19"/>
        <end position="389"/>
    </location>
</feature>
<dbReference type="SUPFAM" id="SSF55931">
    <property type="entry name" value="Glutamine synthetase/guanido kinase"/>
    <property type="match status" value="1"/>
</dbReference>
<dbReference type="HAMAP" id="MF_00578">
    <property type="entry name" value="Glu_cys_ligase"/>
    <property type="match status" value="1"/>
</dbReference>
<keyword evidence="3 8" id="KW-0436">Ligase</keyword>
<evidence type="ECO:0000256" key="9">
    <source>
        <dbReference type="RuleBase" id="RU004391"/>
    </source>
</evidence>
<dbReference type="GO" id="GO:0046872">
    <property type="term" value="F:metal ion binding"/>
    <property type="evidence" value="ECO:0007669"/>
    <property type="project" value="TreeGrafter"/>
</dbReference>
<dbReference type="InterPro" id="IPR006334">
    <property type="entry name" value="Glut_cys_ligase"/>
</dbReference>
<comment type="caution">
    <text evidence="11">The sequence shown here is derived from an EMBL/GenBank/DDBJ whole genome shotgun (WGS) entry which is preliminary data.</text>
</comment>
<dbReference type="EMBL" id="BSOT01000005">
    <property type="protein sequence ID" value="GLR70611.1"/>
    <property type="molecule type" value="Genomic_DNA"/>
</dbReference>
<evidence type="ECO:0000256" key="7">
    <source>
        <dbReference type="ARBA" id="ARBA00048819"/>
    </source>
</evidence>
<organism evidence="11 12">
    <name type="scientific">Agaribacter marinus</name>
    <dbReference type="NCBI Taxonomy" id="1431249"/>
    <lineage>
        <taxon>Bacteria</taxon>
        <taxon>Pseudomonadati</taxon>
        <taxon>Pseudomonadota</taxon>
        <taxon>Gammaproteobacteria</taxon>
        <taxon>Alteromonadales</taxon>
        <taxon>Alteromonadaceae</taxon>
        <taxon>Agaribacter</taxon>
    </lineage>
</organism>
<evidence type="ECO:0000256" key="1">
    <source>
        <dbReference type="ARBA" id="ARBA00005006"/>
    </source>
</evidence>
<evidence type="ECO:0000313" key="11">
    <source>
        <dbReference type="EMBL" id="GLR70611.1"/>
    </source>
</evidence>
<accession>A0AA37SVR2</accession>
<sequence>MELSMTDKYKNGDFALRLSLLKQPTLSHSLKGIKHGVEREALRVSNSGNLAVTSHPKVFGSALTHEWITTDFSESLMEFITPPETDVDKTIGQLSDIHKFVNESLDDEYLWPLSMPCFVDANTRIPIAKYGSSNIAKMKETYRKGLHNRYGSMMQIISGVHLNFSLSDEFWQHWCPALGLEINKHTISEQYFALVRNFRRMAWMVPYLFGASPALCSSFVAHKKPTHNFSTLGNGTLYLPYATSLRMSDLGYTSSAQADLKICSDSLVNYVESLRAAINLPAAQYEHIPTGEDGNWQQLNANVLQIENELYAPIRPKQVAEYLEKPTDALERRGVSYLEVRGLDVNPFSPVGIDAQQIRFIDAFLLYCLILPSPELSNDDHRFSKQNLGSVVLNGRSPVATIETAEGSVSLKLHAQSIMCDIMKIAEVLDEVNETALYTEAVKQESQKVDNPALTFSGRLLDILLENDVDNSALGIELAKDYNQIFTPETYQFFEKQAFESQTTLSNEKRESIEKQDDCDFDTFVREYFSMACA</sequence>
<dbReference type="EC" id="6.3.2.2" evidence="8"/>
<dbReference type="PANTHER" id="PTHR38761">
    <property type="entry name" value="GLUTAMATE--CYSTEINE LIGASE"/>
    <property type="match status" value="1"/>
</dbReference>